<dbReference type="SUPFAM" id="SSF54427">
    <property type="entry name" value="NTF2-like"/>
    <property type="match status" value="1"/>
</dbReference>
<evidence type="ECO:0000313" key="3">
    <source>
        <dbReference type="Proteomes" id="UP001237780"/>
    </source>
</evidence>
<sequence>MTLESDLNFSITDIEQLEDSLRKAMLSSDTAALDECLDDNLIAIDPFGRRLNKQENLDFHRANILKLDQIDMLDCSVRLMENAATVSWFGKIAGTYYGESFSEKLAYSRVWSRTDGRWTLILIHSTRITM</sequence>
<organism evidence="2 3">
    <name type="scientific">Phyllobacterium ifriqiyense</name>
    <dbReference type="NCBI Taxonomy" id="314238"/>
    <lineage>
        <taxon>Bacteria</taxon>
        <taxon>Pseudomonadati</taxon>
        <taxon>Pseudomonadota</taxon>
        <taxon>Alphaproteobacteria</taxon>
        <taxon>Hyphomicrobiales</taxon>
        <taxon>Phyllobacteriaceae</taxon>
        <taxon>Phyllobacterium</taxon>
    </lineage>
</organism>
<dbReference type="Pfam" id="PF14534">
    <property type="entry name" value="DUF4440"/>
    <property type="match status" value="1"/>
</dbReference>
<dbReference type="RefSeq" id="WP_115051464.1">
    <property type="nucleotide sequence ID" value="NZ_JAUSZT010000003.1"/>
</dbReference>
<dbReference type="InterPro" id="IPR032710">
    <property type="entry name" value="NTF2-like_dom_sf"/>
</dbReference>
<proteinExistence type="predicted"/>
<dbReference type="InterPro" id="IPR027843">
    <property type="entry name" value="DUF4440"/>
</dbReference>
<accession>A0ABU0SAV9</accession>
<protein>
    <recommendedName>
        <fullName evidence="1">DUF4440 domain-containing protein</fullName>
    </recommendedName>
</protein>
<reference evidence="2 3" key="1">
    <citation type="submission" date="2023-07" db="EMBL/GenBank/DDBJ databases">
        <title>Comparative genomics of wheat-associated soil bacteria to identify genetic determinants of phenazine resistance.</title>
        <authorList>
            <person name="Mouncey N."/>
        </authorList>
    </citation>
    <scope>NUCLEOTIDE SEQUENCE [LARGE SCALE GENOMIC DNA]</scope>
    <source>
        <strain evidence="2 3">W4I11</strain>
    </source>
</reference>
<gene>
    <name evidence="2" type="ORF">QFZ34_003066</name>
</gene>
<feature type="domain" description="DUF4440" evidence="1">
    <location>
        <begin position="14"/>
        <end position="119"/>
    </location>
</feature>
<dbReference type="Proteomes" id="UP001237780">
    <property type="component" value="Unassembled WGS sequence"/>
</dbReference>
<dbReference type="EMBL" id="JAUSZT010000003">
    <property type="protein sequence ID" value="MDQ0997884.1"/>
    <property type="molecule type" value="Genomic_DNA"/>
</dbReference>
<comment type="caution">
    <text evidence="2">The sequence shown here is derived from an EMBL/GenBank/DDBJ whole genome shotgun (WGS) entry which is preliminary data.</text>
</comment>
<name>A0ABU0SAV9_9HYPH</name>
<evidence type="ECO:0000259" key="1">
    <source>
        <dbReference type="Pfam" id="PF14534"/>
    </source>
</evidence>
<keyword evidence="3" id="KW-1185">Reference proteome</keyword>
<dbReference type="Gene3D" id="3.10.450.50">
    <property type="match status" value="1"/>
</dbReference>
<evidence type="ECO:0000313" key="2">
    <source>
        <dbReference type="EMBL" id="MDQ0997884.1"/>
    </source>
</evidence>